<feature type="transmembrane region" description="Helical" evidence="2">
    <location>
        <begin position="696"/>
        <end position="716"/>
    </location>
</feature>
<feature type="transmembrane region" description="Helical" evidence="2">
    <location>
        <begin position="671"/>
        <end position="690"/>
    </location>
</feature>
<keyword evidence="2" id="KW-0472">Membrane</keyword>
<evidence type="ECO:0000313" key="3">
    <source>
        <dbReference type="EMBL" id="AXN53412.1"/>
    </source>
</evidence>
<name>A0A385AHB8_9CAUD</name>
<feature type="transmembrane region" description="Helical" evidence="2">
    <location>
        <begin position="809"/>
        <end position="828"/>
    </location>
</feature>
<organism evidence="3">
    <name type="scientific">Methanobacterium virus Drs3</name>
    <dbReference type="NCBI Taxonomy" id="1430441"/>
    <lineage>
        <taxon>Viruses</taxon>
        <taxon>Duplodnaviria</taxon>
        <taxon>Heunggongvirae</taxon>
        <taxon>Uroviricota</taxon>
        <taxon>Caudoviricetes</taxon>
        <taxon>Methanobavirales</taxon>
        <taxon>Anaerodiviridae</taxon>
        <taxon>Metforvirus</taxon>
        <taxon>Metforvirus limi</taxon>
        <taxon>Metforvirus Drs3</taxon>
    </lineage>
</organism>
<feature type="transmembrane region" description="Helical" evidence="2">
    <location>
        <begin position="543"/>
        <end position="566"/>
    </location>
</feature>
<keyword evidence="4" id="KW-1185">Reference proteome</keyword>
<dbReference type="Proteomes" id="UP000262397">
    <property type="component" value="Segment"/>
</dbReference>
<evidence type="ECO:0000313" key="4">
    <source>
        <dbReference type="Proteomes" id="UP000262397"/>
    </source>
</evidence>
<dbReference type="EMBL" id="MH674343">
    <property type="protein sequence ID" value="AXN53412.1"/>
    <property type="molecule type" value="Genomic_DNA"/>
</dbReference>
<sequence>MAALMEIIIRAVDKASEVADKVQGKFSGMGDKVSKSLDKVSQSTEKLSQAYQKMGTNGMSAYAQLTAKQQQHYQSMSKSRAMLEHLASSGTRMGNLIKQGLTTADNAMSKISNTASQLRTKLENTTIGSKLVSGLESASVKVTSFTQKFDGVKAKIAEVGSKIGSAIGNGLDRAKSKVEALNEKLGTMGQVITSAVGAIGMGGIYDLTVGLGMAREQMITLMTATTGSAGAARNLVNQLDQITNRSVVGLSELGNAMNNIKISTGMTTKQLSLIAPTVDKVGQAAILMGKDTTTAQEIMTASFRGLNGEFDILRSNFGITKQTLMDAGWSGAADDVEGYNAALSKVLDENLDLSGVMDSTTGKIEKIKKSFRTAGKIIGEQVVPYIEKAADIFLRLTQQFPGLTTGIIAIAAGFMLFLTALPILGSVFGALKSMAVFLGIVKGAEDALTLSKMKSAAVDAATMAYTRAKAAALAVLGAATRVYNFIVAEGTIATKLATAAQWLWNAALAANPIGIVVVAIIALIAVLAYLYNSNETVRNAINWLWNGLKQLGGYIYGGLIAAWNALSGALGWVWNILVQVGGFIVGTLIGAWNSFANAVSPITQALGLLWNALQQVFGDWFTAKASEANGVMQALGEVFSAIAGAAGGLWNAISQVASVLGEMLAPYVQKVLLGLQLLWSFLGGAFTAVWQTVGGVLEAFISYIATFITLLADLISGNITFTEFMSEMWVAFQQLIGEVIGAILSGIGEFVYKMVDSAIQAVTGWVNAFLSFLPQIPGMIAFYLGFAIGQFISFSMSLLLLIYDLGVQLITWVINTGVSFITNLGAWLMQLPGLVWAWLNQVILSVVNWASVMVSYAISTATNFVRAVIAWISQLPGKVWSFLRSVISRVTSFASTLPGLARQAGSNLVNGLINTITSLPGKVYDVLRQVYNKVASVGGDLYNAAVNLGSQIWNGFKAGLGIHSPSYLEKAMDAIIDRAYEMPDEMRKVKDELANLKWTDANPEIGMPGIAMPDAMLDTDKIAEQASVAVNAANQTNIGVVSAYNDMGNKVTNAISQMVSSDQAGWNKITTNNNSQLNSIKKTTADTTKQMTDAWKRMSESIVSNADKIRSGSSGHITRLSVNIRGFYHKLMNPTSWFAGPRPSRKGSSASFKAAGPGLTPERILDGFRFLESPCTDCYAGGWNYSAPNTKKINNTVNGYPVIMPDIKGLFVRDFLNTDNPLYGNLKLFEAVAERLIGPTSYDFYYNGRYSNLEALQRGAFNCWDGAEILMALGSAMGLPVSMARGKWGNIGHVAAVVGGKIFDTTQRQKRGVWRGSHGVSFGPGPSNKANRGSSDIGGKVELNVNLKHEFDFKNIPNSVTKEELMNTVETCVRNSPRDNQFIRLVSERLKILYGQKRRGAGI</sequence>
<protein>
    <submittedName>
        <fullName evidence="3">Prominin</fullName>
    </submittedName>
</protein>
<feature type="transmembrane region" description="Helical" evidence="2">
    <location>
        <begin position="728"/>
        <end position="748"/>
    </location>
</feature>
<proteinExistence type="predicted"/>
<feature type="transmembrane region" description="Helical" evidence="2">
    <location>
        <begin position="508"/>
        <end position="531"/>
    </location>
</feature>
<feature type="region of interest" description="Disordered" evidence="1">
    <location>
        <begin position="1316"/>
        <end position="1335"/>
    </location>
</feature>
<feature type="transmembrane region" description="Helical" evidence="2">
    <location>
        <begin position="470"/>
        <end position="488"/>
    </location>
</feature>
<accession>A0A385AHB8</accession>
<gene>
    <name evidence="3" type="ORF">Drs3_00031</name>
</gene>
<keyword evidence="2" id="KW-1133">Transmembrane helix</keyword>
<feature type="transmembrane region" description="Helical" evidence="2">
    <location>
        <begin position="407"/>
        <end position="431"/>
    </location>
</feature>
<reference evidence="3" key="1">
    <citation type="submission" date="2018-07" db="EMBL/GenBank/DDBJ databases">
        <authorList>
            <person name="Quirk P.G."/>
            <person name="Krulwich T.A."/>
        </authorList>
    </citation>
    <scope>NUCLEOTIDE SEQUENCE [LARGE SCALE GENOMIC DNA]</scope>
</reference>
<keyword evidence="2" id="KW-0812">Transmembrane</keyword>
<feature type="transmembrane region" description="Helical" evidence="2">
    <location>
        <begin position="835"/>
        <end position="858"/>
    </location>
</feature>
<evidence type="ECO:0000256" key="2">
    <source>
        <dbReference type="SAM" id="Phobius"/>
    </source>
</evidence>
<evidence type="ECO:0000256" key="1">
    <source>
        <dbReference type="SAM" id="MobiDB-lite"/>
    </source>
</evidence>